<evidence type="ECO:0000256" key="5">
    <source>
        <dbReference type="ARBA" id="ARBA00022723"/>
    </source>
</evidence>
<feature type="binding site" evidence="10">
    <location>
        <position position="96"/>
    </location>
    <ligand>
        <name>Mg(2+)</name>
        <dbReference type="ChEBI" id="CHEBI:18420"/>
        <label>1</label>
        <note>catalytic</note>
    </ligand>
</feature>
<dbReference type="InterPro" id="IPR000760">
    <property type="entry name" value="Inositol_monophosphatase-like"/>
</dbReference>
<dbReference type="Proteomes" id="UP001139353">
    <property type="component" value="Unassembled WGS sequence"/>
</dbReference>
<organism evidence="11 12">
    <name type="scientific">Scleromatobacter humisilvae</name>
    <dbReference type="NCBI Taxonomy" id="2897159"/>
    <lineage>
        <taxon>Bacteria</taxon>
        <taxon>Pseudomonadati</taxon>
        <taxon>Pseudomonadota</taxon>
        <taxon>Betaproteobacteria</taxon>
        <taxon>Burkholderiales</taxon>
        <taxon>Sphaerotilaceae</taxon>
        <taxon>Scleromatobacter</taxon>
    </lineage>
</organism>
<evidence type="ECO:0000256" key="8">
    <source>
        <dbReference type="ARBA" id="ARBA00023136"/>
    </source>
</evidence>
<dbReference type="EC" id="3.1.3.7" evidence="9"/>
<feature type="binding site" evidence="9 10">
    <location>
        <position position="220"/>
    </location>
    <ligand>
        <name>Mg(2+)</name>
        <dbReference type="ChEBI" id="CHEBI:18420"/>
        <label>2</label>
    </ligand>
</feature>
<feature type="binding site" evidence="9">
    <location>
        <position position="96"/>
    </location>
    <ligand>
        <name>Mg(2+)</name>
        <dbReference type="ChEBI" id="CHEBI:18420"/>
        <label>1</label>
    </ligand>
</feature>
<accession>A0A9X1YI66</accession>
<evidence type="ECO:0000313" key="12">
    <source>
        <dbReference type="Proteomes" id="UP001139353"/>
    </source>
</evidence>
<dbReference type="PRINTS" id="PR00377">
    <property type="entry name" value="IMPHPHTASES"/>
</dbReference>
<evidence type="ECO:0000256" key="2">
    <source>
        <dbReference type="ARBA" id="ARBA00005289"/>
    </source>
</evidence>
<proteinExistence type="inferred from homology"/>
<comment type="catalytic activity">
    <reaction evidence="1 9">
        <text>adenosine 3',5'-bisphosphate + H2O = AMP + phosphate</text>
        <dbReference type="Rhea" id="RHEA:10040"/>
        <dbReference type="ChEBI" id="CHEBI:15377"/>
        <dbReference type="ChEBI" id="CHEBI:43474"/>
        <dbReference type="ChEBI" id="CHEBI:58343"/>
        <dbReference type="ChEBI" id="CHEBI:456215"/>
        <dbReference type="EC" id="3.1.3.7"/>
    </reaction>
</comment>
<evidence type="ECO:0000256" key="4">
    <source>
        <dbReference type="ARBA" id="ARBA00022519"/>
    </source>
</evidence>
<dbReference type="InterPro" id="IPR006240">
    <property type="entry name" value="CysQ"/>
</dbReference>
<keyword evidence="6 9" id="KW-0378">Hydrolase</keyword>
<dbReference type="NCBIfam" id="TIGR01331">
    <property type="entry name" value="bisphos_cysQ"/>
    <property type="match status" value="1"/>
</dbReference>
<feature type="binding site" evidence="9">
    <location>
        <position position="75"/>
    </location>
    <ligand>
        <name>Mg(2+)</name>
        <dbReference type="ChEBI" id="CHEBI:18420"/>
        <label>1</label>
    </ligand>
</feature>
<dbReference type="GO" id="GO:0050427">
    <property type="term" value="P:3'-phosphoadenosine 5'-phosphosulfate metabolic process"/>
    <property type="evidence" value="ECO:0007669"/>
    <property type="project" value="TreeGrafter"/>
</dbReference>
<evidence type="ECO:0000256" key="3">
    <source>
        <dbReference type="ARBA" id="ARBA00022475"/>
    </source>
</evidence>
<dbReference type="PANTHER" id="PTHR43028">
    <property type="entry name" value="3'(2'),5'-BISPHOSPHATE NUCLEOTIDASE 1"/>
    <property type="match status" value="1"/>
</dbReference>
<dbReference type="Gene3D" id="3.30.540.10">
    <property type="entry name" value="Fructose-1,6-Bisphosphatase, subunit A, domain 1"/>
    <property type="match status" value="1"/>
</dbReference>
<dbReference type="InterPro" id="IPR020583">
    <property type="entry name" value="Inositol_monoP_metal-BS"/>
</dbReference>
<keyword evidence="7 9" id="KW-0460">Magnesium</keyword>
<dbReference type="PROSITE" id="PS00630">
    <property type="entry name" value="IMP_2"/>
    <property type="match status" value="1"/>
</dbReference>
<evidence type="ECO:0000256" key="9">
    <source>
        <dbReference type="HAMAP-Rule" id="MF_02095"/>
    </source>
</evidence>
<dbReference type="InterPro" id="IPR050725">
    <property type="entry name" value="CysQ/Inositol_MonoPase"/>
</dbReference>
<feature type="binding site" evidence="9">
    <location>
        <position position="94"/>
    </location>
    <ligand>
        <name>Mg(2+)</name>
        <dbReference type="ChEBI" id="CHEBI:18420"/>
        <label>1</label>
    </ligand>
</feature>
<feature type="binding site" evidence="9">
    <location>
        <position position="97"/>
    </location>
    <ligand>
        <name>Mg(2+)</name>
        <dbReference type="ChEBI" id="CHEBI:18420"/>
        <label>2</label>
    </ligand>
</feature>
<comment type="caution">
    <text evidence="11">The sequence shown here is derived from an EMBL/GenBank/DDBJ whole genome shotgun (WGS) entry which is preliminary data.</text>
</comment>
<dbReference type="Pfam" id="PF00459">
    <property type="entry name" value="Inositol_P"/>
    <property type="match status" value="1"/>
</dbReference>
<dbReference type="Gene3D" id="3.40.190.80">
    <property type="match status" value="1"/>
</dbReference>
<keyword evidence="4 9" id="KW-0997">Cell inner membrane</keyword>
<feature type="binding site" evidence="9">
    <location>
        <position position="220"/>
    </location>
    <ligand>
        <name>substrate</name>
    </ligand>
</feature>
<evidence type="ECO:0000256" key="6">
    <source>
        <dbReference type="ARBA" id="ARBA00022801"/>
    </source>
</evidence>
<evidence type="ECO:0000256" key="1">
    <source>
        <dbReference type="ARBA" id="ARBA00001625"/>
    </source>
</evidence>
<keyword evidence="3 9" id="KW-1003">Cell membrane</keyword>
<dbReference type="InterPro" id="IPR020550">
    <property type="entry name" value="Inositol_monophosphatase_CS"/>
</dbReference>
<reference evidence="11" key="1">
    <citation type="submission" date="2021-11" db="EMBL/GenBank/DDBJ databases">
        <title>BS-T2-15 a new species belonging to the Comamonadaceae family isolated from the soil of a French oak forest.</title>
        <authorList>
            <person name="Mieszkin S."/>
            <person name="Alain K."/>
        </authorList>
    </citation>
    <scope>NUCLEOTIDE SEQUENCE</scope>
    <source>
        <strain evidence="11">BS-T2-15</strain>
    </source>
</reference>
<feature type="binding site" evidence="9">
    <location>
        <position position="75"/>
    </location>
    <ligand>
        <name>substrate</name>
    </ligand>
</feature>
<feature type="binding site" evidence="9">
    <location>
        <position position="94"/>
    </location>
    <ligand>
        <name>Mg(2+)</name>
        <dbReference type="ChEBI" id="CHEBI:18420"/>
        <label>2</label>
    </ligand>
</feature>
<dbReference type="PANTHER" id="PTHR43028:SF5">
    <property type="entry name" value="3'(2'),5'-BISPHOSPHATE NUCLEOTIDASE 1"/>
    <property type="match status" value="1"/>
</dbReference>
<dbReference type="GO" id="GO:0046854">
    <property type="term" value="P:phosphatidylinositol phosphate biosynthetic process"/>
    <property type="evidence" value="ECO:0007669"/>
    <property type="project" value="InterPro"/>
</dbReference>
<dbReference type="GO" id="GO:0000103">
    <property type="term" value="P:sulfate assimilation"/>
    <property type="evidence" value="ECO:0007669"/>
    <property type="project" value="TreeGrafter"/>
</dbReference>
<dbReference type="GO" id="GO:0005886">
    <property type="term" value="C:plasma membrane"/>
    <property type="evidence" value="ECO:0007669"/>
    <property type="project" value="UniProtKB-SubCell"/>
</dbReference>
<dbReference type="GO" id="GO:0000287">
    <property type="term" value="F:magnesium ion binding"/>
    <property type="evidence" value="ECO:0007669"/>
    <property type="project" value="UniProtKB-UniRule"/>
</dbReference>
<keyword evidence="8 9" id="KW-0472">Membrane</keyword>
<dbReference type="RefSeq" id="WP_275681837.1">
    <property type="nucleotide sequence ID" value="NZ_JAJLJH010000001.1"/>
</dbReference>
<dbReference type="EMBL" id="JAJLJH010000001">
    <property type="protein sequence ID" value="MCK9685845.1"/>
    <property type="molecule type" value="Genomic_DNA"/>
</dbReference>
<gene>
    <name evidence="9 11" type="primary">cysQ</name>
    <name evidence="11" type="ORF">LPC04_09010</name>
</gene>
<feature type="binding site" evidence="10">
    <location>
        <position position="97"/>
    </location>
    <ligand>
        <name>Mg(2+)</name>
        <dbReference type="ChEBI" id="CHEBI:18420"/>
        <label>1</label>
        <note>catalytic</note>
    </ligand>
</feature>
<feature type="binding site" evidence="10">
    <location>
        <position position="75"/>
    </location>
    <ligand>
        <name>Mg(2+)</name>
        <dbReference type="ChEBI" id="CHEBI:18420"/>
        <label>1</label>
        <note>catalytic</note>
    </ligand>
</feature>
<dbReference type="AlphaFoldDB" id="A0A9X1YI66"/>
<comment type="subcellular location">
    <subcellularLocation>
        <location evidence="9">Cell inner membrane</location>
        <topology evidence="9">Peripheral membrane protein</topology>
        <orientation evidence="9">Cytoplasmic side</orientation>
    </subcellularLocation>
</comment>
<evidence type="ECO:0000256" key="7">
    <source>
        <dbReference type="ARBA" id="ARBA00022842"/>
    </source>
</evidence>
<dbReference type="GO" id="GO:0008441">
    <property type="term" value="F:3'(2'),5'-bisphosphate nucleotidase activity"/>
    <property type="evidence" value="ECO:0007669"/>
    <property type="project" value="UniProtKB-UniRule"/>
</dbReference>
<name>A0A9X1YI66_9BURK</name>
<protein>
    <recommendedName>
        <fullName evidence="9">3'(2'),5'-bisphosphate nucleotidase CysQ</fullName>
        <ecNumber evidence="9">3.1.3.7</ecNumber>
    </recommendedName>
    <alternativeName>
        <fullName evidence="9">3'(2'),5-bisphosphonucleoside 3'(2')-phosphohydrolase</fullName>
    </alternativeName>
    <alternativeName>
        <fullName evidence="9">3'-phosphoadenosine 5'-phosphate phosphatase</fullName>
        <shortName evidence="9">PAP phosphatase</shortName>
    </alternativeName>
</protein>
<dbReference type="CDD" id="cd01638">
    <property type="entry name" value="CysQ"/>
    <property type="match status" value="1"/>
</dbReference>
<dbReference type="PROSITE" id="PS00629">
    <property type="entry name" value="IMP_1"/>
    <property type="match status" value="1"/>
</dbReference>
<comment type="function">
    <text evidence="9">Converts adenosine-3',5'-bisphosphate (PAP) to AMP.</text>
</comment>
<evidence type="ECO:0000256" key="10">
    <source>
        <dbReference type="PIRSR" id="PIRSR600760-2"/>
    </source>
</evidence>
<keyword evidence="12" id="KW-1185">Reference proteome</keyword>
<dbReference type="SUPFAM" id="SSF56655">
    <property type="entry name" value="Carbohydrate phosphatase"/>
    <property type="match status" value="1"/>
</dbReference>
<keyword evidence="5 9" id="KW-0479">Metal-binding</keyword>
<dbReference type="HAMAP" id="MF_02095">
    <property type="entry name" value="CysQ"/>
    <property type="match status" value="1"/>
</dbReference>
<evidence type="ECO:0000313" key="11">
    <source>
        <dbReference type="EMBL" id="MCK9685845.1"/>
    </source>
</evidence>
<feature type="binding site" evidence="9">
    <location>
        <begin position="96"/>
        <end position="99"/>
    </location>
    <ligand>
        <name>substrate</name>
    </ligand>
</feature>
<sequence length="261" mass="27383">MSVMITGPLPLASLLSALTPLIHEAGDLVMRIYATDFQVEVKGDDSPVTLADQCAEKVIFEGLRRLAPGIPIVGEEAASAGDIPDVSNRFWLVDPIDGTKEFVNRNGEFTVNIALIDHGVPVLGLVLAPALETLYAGAAGLGAWVEIRGQRRAIAVRGEPADGLTVVGSRHHGNDRAVDAFLAGRRVAAQRMVGSSLKLCILAEGLADVYPRFGRTMEWDTAAGDAVLRAAGGSVRTIGGAALAYGKPGFENPDFAAWGAT</sequence>
<comment type="similarity">
    <text evidence="2 9">Belongs to the inositol monophosphatase superfamily. CysQ family.</text>
</comment>
<feature type="binding site" evidence="10">
    <location>
        <position position="94"/>
    </location>
    <ligand>
        <name>Mg(2+)</name>
        <dbReference type="ChEBI" id="CHEBI:18420"/>
        <label>1</label>
        <note>catalytic</note>
    </ligand>
</feature>
<comment type="cofactor">
    <cofactor evidence="9 10">
        <name>Mg(2+)</name>
        <dbReference type="ChEBI" id="CHEBI:18420"/>
    </cofactor>
</comment>